<dbReference type="RefSeq" id="WP_202833760.1">
    <property type="nucleotide sequence ID" value="NZ_JAETWB010000014.1"/>
</dbReference>
<comment type="caution">
    <text evidence="2">The sequence shown here is derived from an EMBL/GenBank/DDBJ whole genome shotgun (WGS) entry which is preliminary data.</text>
</comment>
<sequence length="157" mass="17632">MKILGQRRIDLNRRERAIQRDRIAAARRELGLQLRVMRLEAQLQTSAWRQRLDSRQHLAGMGLTDANGVEALQAGHAAQPGAGEEPGQQLLRPAPHLARHTRSEVETCGPNDDREAAGRADRFVDKFRTVRQHRLLAVVRRRPAGCFPVQEADPLSA</sequence>
<keyword evidence="3" id="KW-1185">Reference proteome</keyword>
<dbReference type="Proteomes" id="UP000660885">
    <property type="component" value="Unassembled WGS sequence"/>
</dbReference>
<evidence type="ECO:0000313" key="3">
    <source>
        <dbReference type="Proteomes" id="UP000660885"/>
    </source>
</evidence>
<reference evidence="2 3" key="1">
    <citation type="submission" date="2021-01" db="EMBL/GenBank/DDBJ databases">
        <title>Belnapia mucosa sp. nov. and Belnapia arida sp. nov., isolated from the Tabernas Desert (Almeria, Spain).</title>
        <authorList>
            <person name="Molina-Menor E."/>
            <person name="Vidal-Verdu A."/>
            <person name="Calonge A."/>
            <person name="Satari L."/>
            <person name="Pereto J."/>
            <person name="Porcar M."/>
        </authorList>
    </citation>
    <scope>NUCLEOTIDE SEQUENCE [LARGE SCALE GENOMIC DNA]</scope>
    <source>
        <strain evidence="2 3">T18</strain>
    </source>
</reference>
<name>A0ABS1UB94_9PROT</name>
<protein>
    <submittedName>
        <fullName evidence="2">Uncharacterized protein</fullName>
    </submittedName>
</protein>
<evidence type="ECO:0000313" key="2">
    <source>
        <dbReference type="EMBL" id="MBL6080531.1"/>
    </source>
</evidence>
<gene>
    <name evidence="2" type="ORF">JMJ56_21165</name>
</gene>
<proteinExistence type="predicted"/>
<feature type="region of interest" description="Disordered" evidence="1">
    <location>
        <begin position="76"/>
        <end position="116"/>
    </location>
</feature>
<organism evidence="2 3">
    <name type="scientific">Belnapia arida</name>
    <dbReference type="NCBI Taxonomy" id="2804533"/>
    <lineage>
        <taxon>Bacteria</taxon>
        <taxon>Pseudomonadati</taxon>
        <taxon>Pseudomonadota</taxon>
        <taxon>Alphaproteobacteria</taxon>
        <taxon>Acetobacterales</taxon>
        <taxon>Roseomonadaceae</taxon>
        <taxon>Belnapia</taxon>
    </lineage>
</organism>
<dbReference type="EMBL" id="JAETWB010000014">
    <property type="protein sequence ID" value="MBL6080531.1"/>
    <property type="molecule type" value="Genomic_DNA"/>
</dbReference>
<evidence type="ECO:0000256" key="1">
    <source>
        <dbReference type="SAM" id="MobiDB-lite"/>
    </source>
</evidence>
<feature type="compositionally biased region" description="Basic and acidic residues" evidence="1">
    <location>
        <begin position="101"/>
        <end position="116"/>
    </location>
</feature>
<accession>A0ABS1UB94</accession>